<dbReference type="EMBL" id="BJWI01000055">
    <property type="protein sequence ID" value="GEM02738.1"/>
    <property type="molecule type" value="Genomic_DNA"/>
</dbReference>
<reference evidence="8 9" key="1">
    <citation type="submission" date="2016-10" db="EMBL/GenBank/DDBJ databases">
        <authorList>
            <person name="de Groot N.N."/>
        </authorList>
    </citation>
    <scope>NUCLEOTIDE SEQUENCE [LARGE SCALE GENOMIC DNA]</scope>
    <source>
        <strain evidence="8 9">DSM 17073</strain>
    </source>
</reference>
<dbReference type="EMBL" id="FOXC01000052">
    <property type="protein sequence ID" value="SFP74629.1"/>
    <property type="molecule type" value="Genomic_DNA"/>
</dbReference>
<sequence length="353" mass="38988">MQKINKLRDELKKQNLDGLIITNPYNRRYISGFTGTAGIVLITLEEQIFLTDFRYMEQASKQAVGFSIVEHKQSIIKKLADLIDVRDLAKVGFEEDDLTHQTYKAYAKEINAELVATAGMLANIRMIKTEAELEVMEQAAAISDQAYDHILSFVKPGMTEIEVSNELEFFMRKQGATSSSFDIIVASGVRSALPHGVASDKKIATGELITLDFGALYKGYCSDMTRTFAVGEISDELRKIYDTVLEAHMRGIKGTKAGMTGKEADALTRDYIKAEGYGDYFGHGTGHGLGMEVHEGPRLSPMGEITLKENMVVTVEPGIYVLNVGGCRIEDDIVITKDGNRSLNKAPKELIIV</sequence>
<keyword evidence="4" id="KW-0378">Hydrolase</keyword>
<dbReference type="PRINTS" id="PR00599">
    <property type="entry name" value="MAPEPTIDASE"/>
</dbReference>
<dbReference type="InterPro" id="IPR001714">
    <property type="entry name" value="Pept_M24_MAP"/>
</dbReference>
<dbReference type="Proteomes" id="UP000321547">
    <property type="component" value="Unassembled WGS sequence"/>
</dbReference>
<dbReference type="GO" id="GO:0046872">
    <property type="term" value="F:metal ion binding"/>
    <property type="evidence" value="ECO:0007669"/>
    <property type="project" value="UniProtKB-KW"/>
</dbReference>
<keyword evidence="8" id="KW-0645">Protease</keyword>
<dbReference type="Pfam" id="PF01321">
    <property type="entry name" value="Creatinase_N"/>
    <property type="match status" value="1"/>
</dbReference>
<evidence type="ECO:0000256" key="3">
    <source>
        <dbReference type="ARBA" id="ARBA00022723"/>
    </source>
</evidence>
<evidence type="ECO:0000256" key="4">
    <source>
        <dbReference type="ARBA" id="ARBA00022801"/>
    </source>
</evidence>
<keyword evidence="10" id="KW-1185">Reference proteome</keyword>
<comment type="cofactor">
    <cofactor evidence="1">
        <name>Mn(2+)</name>
        <dbReference type="ChEBI" id="CHEBI:29035"/>
    </cofactor>
</comment>
<evidence type="ECO:0000313" key="9">
    <source>
        <dbReference type="Proteomes" id="UP000242243"/>
    </source>
</evidence>
<accession>A0A1I5SV60</accession>
<evidence type="ECO:0000259" key="5">
    <source>
        <dbReference type="Pfam" id="PF00557"/>
    </source>
</evidence>
<dbReference type="InterPro" id="IPR029149">
    <property type="entry name" value="Creatin/AminoP/Spt16_N"/>
</dbReference>
<evidence type="ECO:0000256" key="2">
    <source>
        <dbReference type="ARBA" id="ARBA00008766"/>
    </source>
</evidence>
<dbReference type="Pfam" id="PF00557">
    <property type="entry name" value="Peptidase_M24"/>
    <property type="match status" value="1"/>
</dbReference>
<dbReference type="SUPFAM" id="SSF53092">
    <property type="entry name" value="Creatinase/prolidase N-terminal domain"/>
    <property type="match status" value="1"/>
</dbReference>
<dbReference type="Gene3D" id="3.90.230.10">
    <property type="entry name" value="Creatinase/methionine aminopeptidase superfamily"/>
    <property type="match status" value="1"/>
</dbReference>
<name>A0A1I5SV60_9BACI</name>
<dbReference type="InterPro" id="IPR036005">
    <property type="entry name" value="Creatinase/aminopeptidase-like"/>
</dbReference>
<keyword evidence="8" id="KW-0031">Aminopeptidase</keyword>
<dbReference type="OrthoDB" id="9806388at2"/>
<dbReference type="InterPro" id="IPR050659">
    <property type="entry name" value="Peptidase_M24B"/>
</dbReference>
<dbReference type="GO" id="GO:0004177">
    <property type="term" value="F:aminopeptidase activity"/>
    <property type="evidence" value="ECO:0007669"/>
    <property type="project" value="UniProtKB-KW"/>
</dbReference>
<comment type="similarity">
    <text evidence="2">Belongs to the peptidase M24B family.</text>
</comment>
<dbReference type="FunFam" id="3.90.230.10:FF:000014">
    <property type="entry name" value="Aminopeptidase P family protein"/>
    <property type="match status" value="1"/>
</dbReference>
<proteinExistence type="inferred from homology"/>
<dbReference type="InterPro" id="IPR001131">
    <property type="entry name" value="Peptidase_M24B_aminopep-P_CS"/>
</dbReference>
<organism evidence="8 9">
    <name type="scientific">Halolactibacillus halophilus</name>
    <dbReference type="NCBI Taxonomy" id="306540"/>
    <lineage>
        <taxon>Bacteria</taxon>
        <taxon>Bacillati</taxon>
        <taxon>Bacillota</taxon>
        <taxon>Bacilli</taxon>
        <taxon>Bacillales</taxon>
        <taxon>Bacillaceae</taxon>
        <taxon>Halolactibacillus</taxon>
    </lineage>
</organism>
<feature type="domain" description="Peptidase M24" evidence="5">
    <location>
        <begin position="135"/>
        <end position="337"/>
    </location>
</feature>
<dbReference type="RefSeq" id="WP_089833837.1">
    <property type="nucleotide sequence ID" value="NZ_BJWI01000055.1"/>
</dbReference>
<dbReference type="PROSITE" id="PS00491">
    <property type="entry name" value="PROLINE_PEPTIDASE"/>
    <property type="match status" value="1"/>
</dbReference>
<dbReference type="PANTHER" id="PTHR46112">
    <property type="entry name" value="AMINOPEPTIDASE"/>
    <property type="match status" value="1"/>
</dbReference>
<dbReference type="Proteomes" id="UP000242243">
    <property type="component" value="Unassembled WGS sequence"/>
</dbReference>
<evidence type="ECO:0000313" key="10">
    <source>
        <dbReference type="Proteomes" id="UP000321547"/>
    </source>
</evidence>
<dbReference type="AlphaFoldDB" id="A0A1I5SV60"/>
<dbReference type="CDD" id="cd01092">
    <property type="entry name" value="APP-like"/>
    <property type="match status" value="1"/>
</dbReference>
<dbReference type="GO" id="GO:0008235">
    <property type="term" value="F:metalloexopeptidase activity"/>
    <property type="evidence" value="ECO:0007669"/>
    <property type="project" value="UniProtKB-ARBA"/>
</dbReference>
<protein>
    <submittedName>
        <fullName evidence="8">Xaa-Pro aminopeptidase</fullName>
    </submittedName>
    <submittedName>
        <fullName evidence="7">Xaa-Pro dipeptidase</fullName>
    </submittedName>
</protein>
<dbReference type="STRING" id="306540.SAMN05421839_15215"/>
<evidence type="ECO:0000259" key="6">
    <source>
        <dbReference type="Pfam" id="PF01321"/>
    </source>
</evidence>
<evidence type="ECO:0000313" key="7">
    <source>
        <dbReference type="EMBL" id="GEM02738.1"/>
    </source>
</evidence>
<reference evidence="7 10" key="2">
    <citation type="submission" date="2019-07" db="EMBL/GenBank/DDBJ databases">
        <title>Whole genome shotgun sequence of Halolactibacillus halophilus NBRC 100868.</title>
        <authorList>
            <person name="Hosoyama A."/>
            <person name="Uohara A."/>
            <person name="Ohji S."/>
            <person name="Ichikawa N."/>
        </authorList>
    </citation>
    <scope>NUCLEOTIDE SEQUENCE [LARGE SCALE GENOMIC DNA]</scope>
    <source>
        <strain evidence="7 10">NBRC 100868</strain>
    </source>
</reference>
<feature type="domain" description="Creatinase N-terminal" evidence="6">
    <location>
        <begin position="4"/>
        <end position="127"/>
    </location>
</feature>
<evidence type="ECO:0000313" key="8">
    <source>
        <dbReference type="EMBL" id="SFP74629.1"/>
    </source>
</evidence>
<dbReference type="InterPro" id="IPR000994">
    <property type="entry name" value="Pept_M24"/>
</dbReference>
<dbReference type="Gene3D" id="3.40.350.10">
    <property type="entry name" value="Creatinase/prolidase N-terminal domain"/>
    <property type="match status" value="1"/>
</dbReference>
<gene>
    <name evidence="7" type="ORF">HHA03_22700</name>
    <name evidence="8" type="ORF">SAMN05421839_15215</name>
</gene>
<dbReference type="PANTHER" id="PTHR46112:SF3">
    <property type="entry name" value="AMINOPEPTIDASE YPDF"/>
    <property type="match status" value="1"/>
</dbReference>
<keyword evidence="3" id="KW-0479">Metal-binding</keyword>
<dbReference type="InterPro" id="IPR000587">
    <property type="entry name" value="Creatinase_N"/>
</dbReference>
<evidence type="ECO:0000256" key="1">
    <source>
        <dbReference type="ARBA" id="ARBA00001936"/>
    </source>
</evidence>
<dbReference type="SUPFAM" id="SSF55920">
    <property type="entry name" value="Creatinase/aminopeptidase"/>
    <property type="match status" value="1"/>
</dbReference>